<evidence type="ECO:0000256" key="2">
    <source>
        <dbReference type="SAM" id="Phobius"/>
    </source>
</evidence>
<proteinExistence type="predicted"/>
<accession>A0A318RT60</accession>
<name>A0A318RT60_WILLI</name>
<dbReference type="AlphaFoldDB" id="A0A318RT60"/>
<evidence type="ECO:0000313" key="4">
    <source>
        <dbReference type="EMBL" id="PYE15580.1"/>
    </source>
</evidence>
<dbReference type="Gene3D" id="3.30.70.100">
    <property type="match status" value="1"/>
</dbReference>
<dbReference type="InterPro" id="IPR011008">
    <property type="entry name" value="Dimeric_a/b-barrel"/>
</dbReference>
<dbReference type="PANTHER" id="PTHR40057:SF1">
    <property type="entry name" value="SLR1162 PROTEIN"/>
    <property type="match status" value="1"/>
</dbReference>
<dbReference type="Proteomes" id="UP000247591">
    <property type="component" value="Unassembled WGS sequence"/>
</dbReference>
<feature type="region of interest" description="Disordered" evidence="1">
    <location>
        <begin position="1"/>
        <end position="30"/>
    </location>
</feature>
<dbReference type="RefSeq" id="WP_110470887.1">
    <property type="nucleotide sequence ID" value="NZ_QJSP01000010.1"/>
</dbReference>
<evidence type="ECO:0000313" key="5">
    <source>
        <dbReference type="Proteomes" id="UP000247591"/>
    </source>
</evidence>
<dbReference type="InterPro" id="IPR038762">
    <property type="entry name" value="ABM_predict"/>
</dbReference>
<keyword evidence="2" id="KW-1133">Transmembrane helix</keyword>
<comment type="caution">
    <text evidence="4">The sequence shown here is derived from an EMBL/GenBank/DDBJ whole genome shotgun (WGS) entry which is preliminary data.</text>
</comment>
<dbReference type="EMBL" id="QJSP01000010">
    <property type="protein sequence ID" value="PYE15580.1"/>
    <property type="molecule type" value="Genomic_DNA"/>
</dbReference>
<evidence type="ECO:0000259" key="3">
    <source>
        <dbReference type="Pfam" id="PF03992"/>
    </source>
</evidence>
<keyword evidence="2" id="KW-0812">Transmembrane</keyword>
<keyword evidence="2" id="KW-0472">Membrane</keyword>
<dbReference type="InterPro" id="IPR007138">
    <property type="entry name" value="ABM_dom"/>
</dbReference>
<feature type="compositionally biased region" description="Basic and acidic residues" evidence="1">
    <location>
        <begin position="11"/>
        <end position="27"/>
    </location>
</feature>
<dbReference type="SUPFAM" id="SSF54909">
    <property type="entry name" value="Dimeric alpha+beta barrel"/>
    <property type="match status" value="1"/>
</dbReference>
<protein>
    <recommendedName>
        <fullName evidence="3">ABM domain-containing protein</fullName>
    </recommendedName>
</protein>
<dbReference type="Pfam" id="PF03992">
    <property type="entry name" value="ABM"/>
    <property type="match status" value="1"/>
</dbReference>
<organism evidence="4 5">
    <name type="scientific">Williamsia limnetica</name>
    <dbReference type="NCBI Taxonomy" id="882452"/>
    <lineage>
        <taxon>Bacteria</taxon>
        <taxon>Bacillati</taxon>
        <taxon>Actinomycetota</taxon>
        <taxon>Actinomycetes</taxon>
        <taxon>Mycobacteriales</taxon>
        <taxon>Nocardiaceae</taxon>
        <taxon>Williamsia</taxon>
    </lineage>
</organism>
<feature type="domain" description="ABM" evidence="3">
    <location>
        <begin position="35"/>
        <end position="101"/>
    </location>
</feature>
<dbReference type="OrthoDB" id="3902805at2"/>
<feature type="transmembrane region" description="Helical" evidence="2">
    <location>
        <begin position="175"/>
        <end position="197"/>
    </location>
</feature>
<dbReference type="PANTHER" id="PTHR40057">
    <property type="entry name" value="SLR1162 PROTEIN"/>
    <property type="match status" value="1"/>
</dbReference>
<evidence type="ECO:0000256" key="1">
    <source>
        <dbReference type="SAM" id="MobiDB-lite"/>
    </source>
</evidence>
<reference evidence="4 5" key="1">
    <citation type="submission" date="2018-06" db="EMBL/GenBank/DDBJ databases">
        <title>Genomic Encyclopedia of Type Strains, Phase IV (KMG-IV): sequencing the most valuable type-strain genomes for metagenomic binning, comparative biology and taxonomic classification.</title>
        <authorList>
            <person name="Goeker M."/>
        </authorList>
    </citation>
    <scope>NUCLEOTIDE SEQUENCE [LARGE SCALE GENOMIC DNA]</scope>
    <source>
        <strain evidence="4 5">DSM 45521</strain>
    </source>
</reference>
<keyword evidence="5" id="KW-1185">Reference proteome</keyword>
<sequence>MVTERSPQDSGDPREQQSNLPDRHDDSDVTTSVARRIEPEREHDFVAWTDAGIALARTFPGFLGGGWVRSSKIRDEYYVMYRFETHAQVDDWVSSPVRKAWLSRGEGIAVDYATHRLSGIEGWFEPQSTLTNAVRILNAPPPRWKQAITIWLGFFPLSLAINFLVIAHLGTLPLVVKTLIATVINTPLMVYLVLPWITARLKRWL</sequence>
<gene>
    <name evidence="4" type="ORF">DFR67_110246</name>
</gene>
<feature type="transmembrane region" description="Helical" evidence="2">
    <location>
        <begin position="148"/>
        <end position="169"/>
    </location>
</feature>